<keyword evidence="2" id="KW-1185">Reference proteome</keyword>
<proteinExistence type="predicted"/>
<evidence type="ECO:0000313" key="2">
    <source>
        <dbReference type="Proteomes" id="UP000192578"/>
    </source>
</evidence>
<evidence type="ECO:0000313" key="1">
    <source>
        <dbReference type="EMBL" id="OQV23668.1"/>
    </source>
</evidence>
<comment type="caution">
    <text evidence="1">The sequence shown here is derived from an EMBL/GenBank/DDBJ whole genome shotgun (WGS) entry which is preliminary data.</text>
</comment>
<protein>
    <recommendedName>
        <fullName evidence="3">Receptor ligand binding region domain-containing protein</fullName>
    </recommendedName>
</protein>
<name>A0A1W0X8E1_HYPEX</name>
<evidence type="ECO:0008006" key="3">
    <source>
        <dbReference type="Google" id="ProtNLM"/>
    </source>
</evidence>
<dbReference type="Proteomes" id="UP000192578">
    <property type="component" value="Unassembled WGS sequence"/>
</dbReference>
<dbReference type="SUPFAM" id="SSF53822">
    <property type="entry name" value="Periplasmic binding protein-like I"/>
    <property type="match status" value="1"/>
</dbReference>
<dbReference type="EMBL" id="MTYJ01000010">
    <property type="protein sequence ID" value="OQV23668.1"/>
    <property type="molecule type" value="Genomic_DNA"/>
</dbReference>
<reference evidence="2" key="1">
    <citation type="submission" date="2017-01" db="EMBL/GenBank/DDBJ databases">
        <title>Comparative genomics of anhydrobiosis in the tardigrade Hypsibius dujardini.</title>
        <authorList>
            <person name="Yoshida Y."/>
            <person name="Koutsovoulos G."/>
            <person name="Laetsch D."/>
            <person name="Stevens L."/>
            <person name="Kumar S."/>
            <person name="Horikawa D."/>
            <person name="Ishino K."/>
            <person name="Komine S."/>
            <person name="Tomita M."/>
            <person name="Blaxter M."/>
            <person name="Arakawa K."/>
        </authorList>
    </citation>
    <scope>NUCLEOTIDE SEQUENCE [LARGE SCALE GENOMIC DNA]</scope>
    <source>
        <strain evidence="2">Z151</strain>
    </source>
</reference>
<dbReference type="AlphaFoldDB" id="A0A1W0X8E1"/>
<organism evidence="1 2">
    <name type="scientific">Hypsibius exemplaris</name>
    <name type="common">Freshwater tardigrade</name>
    <dbReference type="NCBI Taxonomy" id="2072580"/>
    <lineage>
        <taxon>Eukaryota</taxon>
        <taxon>Metazoa</taxon>
        <taxon>Ecdysozoa</taxon>
        <taxon>Tardigrada</taxon>
        <taxon>Eutardigrada</taxon>
        <taxon>Parachela</taxon>
        <taxon>Hypsibioidea</taxon>
        <taxon>Hypsibiidae</taxon>
        <taxon>Hypsibius</taxon>
    </lineage>
</organism>
<dbReference type="InterPro" id="IPR028082">
    <property type="entry name" value="Peripla_BP_I"/>
</dbReference>
<sequence length="232" mass="26234">MISPTWVATTVYSSPDAARFFGKICDLYGWTTLFIVHDKLSQPVFYAGAGAVIDQFSSTSKYQLTTNVINASNAEERSNSLRLFATVGRVLFFFGHAEPFRLFMITAFGMNMTNSEYFLPHVATARYTISMAAQMLNESRSLHNVSFNDGRALAKLLSNRSFTVDGKKIVMDKFGQRQMNWTLGYYDEQTETFEDFLLQNGAEPQLVRMGLPLCRFKVSRRPEGFVMIISLG</sequence>
<accession>A0A1W0X8E1</accession>
<dbReference type="Gene3D" id="3.40.50.2300">
    <property type="match status" value="1"/>
</dbReference>
<gene>
    <name evidence="1" type="ORF">BV898_02408</name>
</gene>